<keyword evidence="2 9" id="KW-0723">Serine/threonine-protein kinase</keyword>
<organism evidence="9 10">
    <name type="scientific">Pseudonocardia kunmingensis</name>
    <dbReference type="NCBI Taxonomy" id="630975"/>
    <lineage>
        <taxon>Bacteria</taxon>
        <taxon>Bacillati</taxon>
        <taxon>Actinomycetota</taxon>
        <taxon>Actinomycetes</taxon>
        <taxon>Pseudonocardiales</taxon>
        <taxon>Pseudonocardiaceae</taxon>
        <taxon>Pseudonocardia</taxon>
    </lineage>
</organism>
<evidence type="ECO:0000256" key="1">
    <source>
        <dbReference type="ARBA" id="ARBA00012513"/>
    </source>
</evidence>
<keyword evidence="4 7" id="KW-0547">Nucleotide-binding</keyword>
<dbReference type="PROSITE" id="PS50011">
    <property type="entry name" value="PROTEIN_KINASE_DOM"/>
    <property type="match status" value="1"/>
</dbReference>
<name>A0A543D9I2_9PSEU</name>
<dbReference type="InterPro" id="IPR011009">
    <property type="entry name" value="Kinase-like_dom_sf"/>
</dbReference>
<feature type="domain" description="Protein kinase" evidence="8">
    <location>
        <begin position="76"/>
        <end position="380"/>
    </location>
</feature>
<dbReference type="OrthoDB" id="7061676at2"/>
<dbReference type="Gene3D" id="3.30.200.20">
    <property type="entry name" value="Phosphorylase Kinase, domain 1"/>
    <property type="match status" value="1"/>
</dbReference>
<evidence type="ECO:0000256" key="5">
    <source>
        <dbReference type="ARBA" id="ARBA00022777"/>
    </source>
</evidence>
<protein>
    <recommendedName>
        <fullName evidence="1">non-specific serine/threonine protein kinase</fullName>
        <ecNumber evidence="1">2.7.11.1</ecNumber>
    </recommendedName>
</protein>
<dbReference type="PROSITE" id="PS00107">
    <property type="entry name" value="PROTEIN_KINASE_ATP"/>
    <property type="match status" value="1"/>
</dbReference>
<dbReference type="CDD" id="cd14014">
    <property type="entry name" value="STKc_PknB_like"/>
    <property type="match status" value="1"/>
</dbReference>
<gene>
    <name evidence="9" type="ORF">FB558_6229</name>
</gene>
<dbReference type="InterPro" id="IPR017441">
    <property type="entry name" value="Protein_kinase_ATP_BS"/>
</dbReference>
<sequence length="519" mass="57050">MEIGGVSEVAQALRVSRQRLAKLRERSDFPAALGDLAQGPVWDLAVIRAWNGSGLRTSAAGRPRSAAADQTLGGRFLLEESIGSGGFADVFRAYDRKNSGSSPEIVAVKMLRNVHLADPDIVERFRRELGLLEKCSHPNVMTVLASGETSGGGHWFAMPLAQQSLADEIEEFAGQPALILDVMKQVCAGLTYLHDQSILHRDLKPDNILRTAQGSWAIADFGLAVEVERATRLTPHTRFGMGTDDYSAPEQLRNAYDATVQSDVYALGKVLQHLVTGDFPNSAAVPNSIFRSVIETAISPRPADRHPSAAAFCAAVERAVASLDNNRPELPNDTAARLLARVRLPKPEATALDELISWAASLDEDDEEDMAALTRVLPWIRPYAIRMLWQSRPSAFSNVFSRFTGYIAKAEFSFEFCDVLADFCRHAVDATRDLRILRETTTALCELGARYNRWHVRSTVATMLQGVRTTEQACAAVEGLTAASEGAVRWTVTEFTLRSLHPHLRHHVQNYFDESTTPG</sequence>
<evidence type="ECO:0000313" key="9">
    <source>
        <dbReference type="EMBL" id="TQM05999.1"/>
    </source>
</evidence>
<dbReference type="EMBL" id="VFPA01000004">
    <property type="protein sequence ID" value="TQM05999.1"/>
    <property type="molecule type" value="Genomic_DNA"/>
</dbReference>
<dbReference type="SMART" id="SM00220">
    <property type="entry name" value="S_TKc"/>
    <property type="match status" value="1"/>
</dbReference>
<dbReference type="PANTHER" id="PTHR43289:SF6">
    <property type="entry name" value="SERINE_THREONINE-PROTEIN KINASE NEKL-3"/>
    <property type="match status" value="1"/>
</dbReference>
<dbReference type="InterPro" id="IPR000719">
    <property type="entry name" value="Prot_kinase_dom"/>
</dbReference>
<keyword evidence="6 7" id="KW-0067">ATP-binding</keyword>
<dbReference type="AlphaFoldDB" id="A0A543D9I2"/>
<keyword evidence="3" id="KW-0808">Transferase</keyword>
<dbReference type="EC" id="2.7.11.1" evidence="1"/>
<comment type="caution">
    <text evidence="9">The sequence shown here is derived from an EMBL/GenBank/DDBJ whole genome shotgun (WGS) entry which is preliminary data.</text>
</comment>
<dbReference type="RefSeq" id="WP_142059604.1">
    <property type="nucleotide sequence ID" value="NZ_VFPA01000004.1"/>
</dbReference>
<evidence type="ECO:0000256" key="4">
    <source>
        <dbReference type="ARBA" id="ARBA00022741"/>
    </source>
</evidence>
<feature type="binding site" evidence="7">
    <location>
        <position position="109"/>
    </location>
    <ligand>
        <name>ATP</name>
        <dbReference type="ChEBI" id="CHEBI:30616"/>
    </ligand>
</feature>
<dbReference type="Gene3D" id="1.10.510.10">
    <property type="entry name" value="Transferase(Phosphotransferase) domain 1"/>
    <property type="match status" value="1"/>
</dbReference>
<dbReference type="GO" id="GO:0004674">
    <property type="term" value="F:protein serine/threonine kinase activity"/>
    <property type="evidence" value="ECO:0007669"/>
    <property type="project" value="UniProtKB-KW"/>
</dbReference>
<dbReference type="PANTHER" id="PTHR43289">
    <property type="entry name" value="MITOGEN-ACTIVATED PROTEIN KINASE KINASE KINASE 20-RELATED"/>
    <property type="match status" value="1"/>
</dbReference>
<reference evidence="9 10" key="1">
    <citation type="submission" date="2019-06" db="EMBL/GenBank/DDBJ databases">
        <title>Sequencing the genomes of 1000 actinobacteria strains.</title>
        <authorList>
            <person name="Klenk H.-P."/>
        </authorList>
    </citation>
    <scope>NUCLEOTIDE SEQUENCE [LARGE SCALE GENOMIC DNA]</scope>
    <source>
        <strain evidence="9 10">DSM 45301</strain>
    </source>
</reference>
<evidence type="ECO:0000259" key="8">
    <source>
        <dbReference type="PROSITE" id="PS50011"/>
    </source>
</evidence>
<evidence type="ECO:0000256" key="7">
    <source>
        <dbReference type="PROSITE-ProRule" id="PRU10141"/>
    </source>
</evidence>
<dbReference type="Proteomes" id="UP000315677">
    <property type="component" value="Unassembled WGS sequence"/>
</dbReference>
<dbReference type="Pfam" id="PF00069">
    <property type="entry name" value="Pkinase"/>
    <property type="match status" value="1"/>
</dbReference>
<keyword evidence="5 9" id="KW-0418">Kinase</keyword>
<dbReference type="SUPFAM" id="SSF56112">
    <property type="entry name" value="Protein kinase-like (PK-like)"/>
    <property type="match status" value="1"/>
</dbReference>
<dbReference type="GO" id="GO:0005524">
    <property type="term" value="F:ATP binding"/>
    <property type="evidence" value="ECO:0007669"/>
    <property type="project" value="UniProtKB-UniRule"/>
</dbReference>
<evidence type="ECO:0000313" key="10">
    <source>
        <dbReference type="Proteomes" id="UP000315677"/>
    </source>
</evidence>
<evidence type="ECO:0000256" key="2">
    <source>
        <dbReference type="ARBA" id="ARBA00022527"/>
    </source>
</evidence>
<proteinExistence type="predicted"/>
<evidence type="ECO:0000256" key="6">
    <source>
        <dbReference type="ARBA" id="ARBA00022840"/>
    </source>
</evidence>
<accession>A0A543D9I2</accession>
<evidence type="ECO:0000256" key="3">
    <source>
        <dbReference type="ARBA" id="ARBA00022679"/>
    </source>
</evidence>
<keyword evidence="10" id="KW-1185">Reference proteome</keyword>